<feature type="coiled-coil region" evidence="1">
    <location>
        <begin position="363"/>
        <end position="404"/>
    </location>
</feature>
<dbReference type="KEGG" id="iis:EYM_04410"/>
<feature type="coiled-coil region" evidence="1">
    <location>
        <begin position="285"/>
        <end position="337"/>
    </location>
</feature>
<proteinExistence type="predicted"/>
<dbReference type="InterPro" id="IPR051608">
    <property type="entry name" value="RQC_Subunit_NEMF"/>
</dbReference>
<evidence type="ECO:0000259" key="2">
    <source>
        <dbReference type="Pfam" id="PF05670"/>
    </source>
</evidence>
<dbReference type="AlphaFoldDB" id="A0A0U3F9Z8"/>
<dbReference type="GeneID" id="30680273"/>
<feature type="domain" description="NFACT RNA-binding" evidence="2">
    <location>
        <begin position="417"/>
        <end position="524"/>
    </location>
</feature>
<accession>A0A0U3F9Z8</accession>
<dbReference type="PATRIC" id="fig|940295.4.peg.845"/>
<evidence type="ECO:0000313" key="3">
    <source>
        <dbReference type="EMBL" id="ALU12489.1"/>
    </source>
</evidence>
<keyword evidence="4" id="KW-1185">Reference proteome</keyword>
<sequence length="638" mass="72943">MKRKTSMNLLDLIAWVNKYGKRLEGSVIQNAYYNGKLLWLKLRSKTGNVTLLIEPGKAAYVTSRKLQAPERLHPFAGGLRKYLNGGKIISVDVLGHDRILSISIMARGEEFRLIGELIPRGVITLIDKDGKILYANEYKEMRDRVIKRLEKYVPPPSPQFDPFTDLDDLKERISKGKDVVRGLVLGQKLPADVAEEVIARANVDKSKKPRDLTEDEVEELRKAIREVYEESMLGKGYLYYLNGRLYAFEPFKSVLLTESGFHFEEGDFNEVLDKYFTEFEGESVEEDVQERIEIEVEKLKKAMEKQKALVEEYKRRAEEYRELATKIALNYAEVEEQLRKGRKIKVDDIEVEVPPKLTLDEFIRELYSKATNYEKKYKKALKALDELKKQLEDVETKVLEEIAKEKAKVRRREWYEKYHWLITRNGLLAIGGRDASQNEAVVRRYLEEEDYFLHAEVQGAPAVVLKGEATEADLYDAACLTACYSKAWKDGRASVDVFYVKGSQVSKSPPSGQYVAKGAFIIKGRREHVRNVPLRLGIGIELFEGSPRVIVGPPDLIKERSVVYAILVPGDEEKRKIAERLKKVWTSKIEDPQIRGLIEGIDINEIVQRIPGKANVIKIGKGEKSQNLPSEETRGTSA</sequence>
<dbReference type="STRING" id="940295.EYM_04410"/>
<dbReference type="SUPFAM" id="SSF46946">
    <property type="entry name" value="S13-like H2TH domain"/>
    <property type="match status" value="1"/>
</dbReference>
<dbReference type="Pfam" id="PF05670">
    <property type="entry name" value="NFACT-R_1"/>
    <property type="match status" value="1"/>
</dbReference>
<dbReference type="EMBL" id="CP006867">
    <property type="protein sequence ID" value="ALU12489.1"/>
    <property type="molecule type" value="Genomic_DNA"/>
</dbReference>
<dbReference type="InterPro" id="IPR008532">
    <property type="entry name" value="NFACT_RNA-bd"/>
</dbReference>
<dbReference type="GO" id="GO:1990112">
    <property type="term" value="C:RQC complex"/>
    <property type="evidence" value="ECO:0007669"/>
    <property type="project" value="TreeGrafter"/>
</dbReference>
<gene>
    <name evidence="3" type="ORF">EYM_04410</name>
</gene>
<protein>
    <recommendedName>
        <fullName evidence="2">NFACT RNA-binding domain-containing protein</fullName>
    </recommendedName>
</protein>
<keyword evidence="1" id="KW-0175">Coiled coil</keyword>
<dbReference type="PANTHER" id="PTHR15239:SF6">
    <property type="entry name" value="RIBOSOME QUALITY CONTROL COMPLEX SUBUNIT NEMF"/>
    <property type="match status" value="1"/>
</dbReference>
<dbReference type="Gene3D" id="2.30.310.10">
    <property type="entry name" value="ibrinogen binding protein from staphylococcus aureus domain"/>
    <property type="match status" value="1"/>
</dbReference>
<dbReference type="OrthoDB" id="10943at2157"/>
<dbReference type="Pfam" id="PF05833">
    <property type="entry name" value="NFACT_N"/>
    <property type="match status" value="1"/>
</dbReference>
<dbReference type="GO" id="GO:0043023">
    <property type="term" value="F:ribosomal large subunit binding"/>
    <property type="evidence" value="ECO:0007669"/>
    <property type="project" value="TreeGrafter"/>
</dbReference>
<organism evidence="3 4">
    <name type="scientific">Ignicoccus islandicus DSM 13165</name>
    <dbReference type="NCBI Taxonomy" id="940295"/>
    <lineage>
        <taxon>Archaea</taxon>
        <taxon>Thermoproteota</taxon>
        <taxon>Thermoprotei</taxon>
        <taxon>Desulfurococcales</taxon>
        <taxon>Desulfurococcaceae</taxon>
        <taxon>Ignicoccus</taxon>
    </lineage>
</organism>
<dbReference type="PANTHER" id="PTHR15239">
    <property type="entry name" value="NUCLEAR EXPORT MEDIATOR FACTOR NEMF"/>
    <property type="match status" value="1"/>
</dbReference>
<dbReference type="GO" id="GO:0000049">
    <property type="term" value="F:tRNA binding"/>
    <property type="evidence" value="ECO:0007669"/>
    <property type="project" value="TreeGrafter"/>
</dbReference>
<reference evidence="3 4" key="1">
    <citation type="submission" date="2013-11" db="EMBL/GenBank/DDBJ databases">
        <title>Comparative genomics of Ignicoccus.</title>
        <authorList>
            <person name="Podar M."/>
        </authorList>
    </citation>
    <scope>NUCLEOTIDE SEQUENCE [LARGE SCALE GENOMIC DNA]</scope>
    <source>
        <strain evidence="3 4">DSM 13165</strain>
    </source>
</reference>
<dbReference type="Proteomes" id="UP000060778">
    <property type="component" value="Chromosome"/>
</dbReference>
<dbReference type="GO" id="GO:0072344">
    <property type="term" value="P:rescue of stalled ribosome"/>
    <property type="evidence" value="ECO:0007669"/>
    <property type="project" value="TreeGrafter"/>
</dbReference>
<evidence type="ECO:0000313" key="4">
    <source>
        <dbReference type="Proteomes" id="UP000060778"/>
    </source>
</evidence>
<dbReference type="RefSeq" id="WP_075049828.1">
    <property type="nucleotide sequence ID" value="NZ_CP006867.1"/>
</dbReference>
<name>A0A0U3F9Z8_9CREN</name>
<evidence type="ECO:0000256" key="1">
    <source>
        <dbReference type="SAM" id="Coils"/>
    </source>
</evidence>
<dbReference type="InterPro" id="IPR010979">
    <property type="entry name" value="Ribosomal_uS13-like_H2TH"/>
</dbReference>